<name>A0A0G0QUV3_9BACT</name>
<dbReference type="GO" id="GO:0016491">
    <property type="term" value="F:oxidoreductase activity"/>
    <property type="evidence" value="ECO:0007669"/>
    <property type="project" value="UniProtKB-KW"/>
</dbReference>
<evidence type="ECO:0000313" key="4">
    <source>
        <dbReference type="Proteomes" id="UP000034690"/>
    </source>
</evidence>
<dbReference type="Pfam" id="PF13602">
    <property type="entry name" value="ADH_zinc_N_2"/>
    <property type="match status" value="1"/>
</dbReference>
<dbReference type="EMBL" id="LBWQ01000005">
    <property type="protein sequence ID" value="KKR14085.1"/>
    <property type="molecule type" value="Genomic_DNA"/>
</dbReference>
<dbReference type="PANTHER" id="PTHR11695:SF294">
    <property type="entry name" value="RETICULON-4-INTERACTING PROTEIN 1, MITOCHONDRIAL"/>
    <property type="match status" value="1"/>
</dbReference>
<dbReference type="InterPro" id="IPR002364">
    <property type="entry name" value="Quin_OxRdtase/zeta-crystal_CS"/>
</dbReference>
<evidence type="ECO:0000256" key="1">
    <source>
        <dbReference type="ARBA" id="ARBA00023002"/>
    </source>
</evidence>
<dbReference type="SUPFAM" id="SSF51735">
    <property type="entry name" value="NAD(P)-binding Rossmann-fold domains"/>
    <property type="match status" value="1"/>
</dbReference>
<dbReference type="Gene3D" id="3.40.50.720">
    <property type="entry name" value="NAD(P)-binding Rossmann-like Domain"/>
    <property type="match status" value="1"/>
</dbReference>
<dbReference type="AlphaFoldDB" id="A0A0G0QUV3"/>
<dbReference type="InterPro" id="IPR011032">
    <property type="entry name" value="GroES-like_sf"/>
</dbReference>
<evidence type="ECO:0000313" key="3">
    <source>
        <dbReference type="EMBL" id="KKR14085.1"/>
    </source>
</evidence>
<dbReference type="PATRIC" id="fig|1618551.3.peg.248"/>
<dbReference type="SMART" id="SM00829">
    <property type="entry name" value="PKS_ER"/>
    <property type="match status" value="1"/>
</dbReference>
<dbReference type="Pfam" id="PF08240">
    <property type="entry name" value="ADH_N"/>
    <property type="match status" value="1"/>
</dbReference>
<keyword evidence="1" id="KW-0560">Oxidoreductase</keyword>
<gene>
    <name evidence="3" type="ORF">UT40_C0005G0014</name>
</gene>
<comment type="caution">
    <text evidence="3">The sequence shown here is derived from an EMBL/GenBank/DDBJ whole genome shotgun (WGS) entry which is preliminary data.</text>
</comment>
<dbReference type="CDD" id="cd05289">
    <property type="entry name" value="MDR_like_2"/>
    <property type="match status" value="1"/>
</dbReference>
<organism evidence="3 4">
    <name type="scientific">Candidatus Woesebacteria bacterium GW2011_GWA1_39_21b</name>
    <dbReference type="NCBI Taxonomy" id="1618551"/>
    <lineage>
        <taxon>Bacteria</taxon>
        <taxon>Candidatus Woeseibacteriota</taxon>
    </lineage>
</organism>
<dbReference type="PANTHER" id="PTHR11695">
    <property type="entry name" value="ALCOHOL DEHYDROGENASE RELATED"/>
    <property type="match status" value="1"/>
</dbReference>
<reference evidence="3 4" key="1">
    <citation type="journal article" date="2015" name="Nature">
        <title>rRNA introns, odd ribosomes, and small enigmatic genomes across a large radiation of phyla.</title>
        <authorList>
            <person name="Brown C.T."/>
            <person name="Hug L.A."/>
            <person name="Thomas B.C."/>
            <person name="Sharon I."/>
            <person name="Castelle C.J."/>
            <person name="Singh A."/>
            <person name="Wilkins M.J."/>
            <person name="Williams K.H."/>
            <person name="Banfield J.F."/>
        </authorList>
    </citation>
    <scope>NUCLEOTIDE SEQUENCE [LARGE SCALE GENOMIC DNA]</scope>
</reference>
<dbReference type="SUPFAM" id="SSF50129">
    <property type="entry name" value="GroES-like"/>
    <property type="match status" value="1"/>
</dbReference>
<evidence type="ECO:0000259" key="2">
    <source>
        <dbReference type="SMART" id="SM00829"/>
    </source>
</evidence>
<dbReference type="InterPro" id="IPR013154">
    <property type="entry name" value="ADH-like_N"/>
</dbReference>
<dbReference type="InterPro" id="IPR020843">
    <property type="entry name" value="ER"/>
</dbReference>
<dbReference type="InterPro" id="IPR050700">
    <property type="entry name" value="YIM1/Zinc_Alcohol_DH_Fams"/>
</dbReference>
<dbReference type="InterPro" id="IPR036291">
    <property type="entry name" value="NAD(P)-bd_dom_sf"/>
</dbReference>
<proteinExistence type="predicted"/>
<accession>A0A0G0QUV3</accession>
<dbReference type="PROSITE" id="PS01162">
    <property type="entry name" value="QOR_ZETA_CRYSTAL"/>
    <property type="match status" value="1"/>
</dbReference>
<dbReference type="Gene3D" id="3.90.180.10">
    <property type="entry name" value="Medium-chain alcohol dehydrogenases, catalytic domain"/>
    <property type="match status" value="1"/>
</dbReference>
<dbReference type="GO" id="GO:0008270">
    <property type="term" value="F:zinc ion binding"/>
    <property type="evidence" value="ECO:0007669"/>
    <property type="project" value="InterPro"/>
</dbReference>
<feature type="domain" description="Enoyl reductase (ER)" evidence="2">
    <location>
        <begin position="10"/>
        <end position="307"/>
    </location>
</feature>
<sequence>MKAVQVSSYGGPEVLAINEVVKPEPKAGQILVEVYTASINPFDVAVMSGSLKDMMPIELPFTPGGDFAGVISEVGEAVADFALGDKVFGSANVVNGGTGSLAELAIANAANTGRMPKINFETAAALPLVGSSVVQAIEEHMQLAAGQKILIHGGAGGIGHLAIQLAKSIGAYVATTVGTDNATFAKELGADEVIDYKKQKFEEMLHDFDAVYDMVGGETTNKSFLVLKKGGILVSMLGQPSEELAKRNGVTVIGQNTKTQTKNLSRVAGLVDGGKMKVNIDKVFPLTEVKEAFTYQKINSPRGKVVIKIK</sequence>
<dbReference type="Proteomes" id="UP000034690">
    <property type="component" value="Unassembled WGS sequence"/>
</dbReference>
<protein>
    <submittedName>
        <fullName evidence="3">NADPH:quinone reductase Zn-dependent oxidoreductase</fullName>
    </submittedName>
</protein>